<keyword evidence="4 7" id="KW-0689">Ribosomal protein</keyword>
<dbReference type="NCBIfam" id="TIGR00060">
    <property type="entry name" value="L18_bact"/>
    <property type="match status" value="1"/>
</dbReference>
<proteinExistence type="inferred from homology"/>
<dbReference type="AlphaFoldDB" id="A0A401XN54"/>
<comment type="similarity">
    <text evidence="1 7">Belongs to the universal ribosomal protein uL18 family.</text>
</comment>
<dbReference type="SUPFAM" id="SSF53137">
    <property type="entry name" value="Translational machinery components"/>
    <property type="match status" value="1"/>
</dbReference>
<dbReference type="Gene3D" id="3.30.420.100">
    <property type="match status" value="1"/>
</dbReference>
<evidence type="ECO:0000256" key="4">
    <source>
        <dbReference type="ARBA" id="ARBA00022980"/>
    </source>
</evidence>
<comment type="caution">
    <text evidence="8">The sequence shown here is derived from an EMBL/GenBank/DDBJ whole genome shotgun (WGS) entry which is preliminary data.</text>
</comment>
<keyword evidence="5 7" id="KW-0687">Ribonucleoprotein</keyword>
<comment type="function">
    <text evidence="7">This is one of the proteins that bind and probably mediate the attachment of the 5S RNA into the large ribosomal subunit, where it forms part of the central protuberance.</text>
</comment>
<sequence length="120" mass="13216">MALSKIERKARIRKRIRKVVSGTAERLRLSVFRSNNEIYAQLINDETGTTLVAASTMQKDIREKIAGMTKVEAAREVGKALAIKALEKGIEVCAFDRGGNLYHGRVKALAEGAREGGLKF</sequence>
<dbReference type="HAMAP" id="MF_01337_B">
    <property type="entry name" value="Ribosomal_uL18_B"/>
    <property type="match status" value="1"/>
</dbReference>
<dbReference type="FunFam" id="3.30.420.100:FF:000001">
    <property type="entry name" value="50S ribosomal protein L18"/>
    <property type="match status" value="1"/>
</dbReference>
<dbReference type="GO" id="GO:0005840">
    <property type="term" value="C:ribosome"/>
    <property type="evidence" value="ECO:0007669"/>
    <property type="project" value="UniProtKB-KW"/>
</dbReference>
<accession>A0A401XN54</accession>
<dbReference type="InterPro" id="IPR004389">
    <property type="entry name" value="Ribosomal_uL18_bac-type"/>
</dbReference>
<organism evidence="8 9">
    <name type="scientific">Thermaurantimonas aggregans</name>
    <dbReference type="NCBI Taxonomy" id="2173829"/>
    <lineage>
        <taxon>Bacteria</taxon>
        <taxon>Pseudomonadati</taxon>
        <taxon>Bacteroidota</taxon>
        <taxon>Flavobacteriia</taxon>
        <taxon>Flavobacteriales</taxon>
        <taxon>Schleiferiaceae</taxon>
        <taxon>Thermaurantimonas</taxon>
    </lineage>
</organism>
<evidence type="ECO:0000256" key="3">
    <source>
        <dbReference type="ARBA" id="ARBA00022884"/>
    </source>
</evidence>
<keyword evidence="9" id="KW-1185">Reference proteome</keyword>
<dbReference type="OrthoDB" id="9810939at2"/>
<evidence type="ECO:0000256" key="2">
    <source>
        <dbReference type="ARBA" id="ARBA00022730"/>
    </source>
</evidence>
<dbReference type="EMBL" id="BHZE01000023">
    <property type="protein sequence ID" value="GCD78446.1"/>
    <property type="molecule type" value="Genomic_DNA"/>
</dbReference>
<dbReference type="GO" id="GO:0003735">
    <property type="term" value="F:structural constituent of ribosome"/>
    <property type="evidence" value="ECO:0007669"/>
    <property type="project" value="InterPro"/>
</dbReference>
<dbReference type="GO" id="GO:0008097">
    <property type="term" value="F:5S rRNA binding"/>
    <property type="evidence" value="ECO:0007669"/>
    <property type="project" value="TreeGrafter"/>
</dbReference>
<keyword evidence="2 7" id="KW-0699">rRNA-binding</keyword>
<name>A0A401XN54_9FLAO</name>
<dbReference type="GO" id="GO:1990904">
    <property type="term" value="C:ribonucleoprotein complex"/>
    <property type="evidence" value="ECO:0007669"/>
    <property type="project" value="UniProtKB-KW"/>
</dbReference>
<dbReference type="GO" id="GO:0006412">
    <property type="term" value="P:translation"/>
    <property type="evidence" value="ECO:0007669"/>
    <property type="project" value="UniProtKB-UniRule"/>
</dbReference>
<dbReference type="GO" id="GO:0005737">
    <property type="term" value="C:cytoplasm"/>
    <property type="evidence" value="ECO:0007669"/>
    <property type="project" value="UniProtKB-ARBA"/>
</dbReference>
<dbReference type="RefSeq" id="WP_124398503.1">
    <property type="nucleotide sequence ID" value="NZ_BHZE01000023.1"/>
</dbReference>
<dbReference type="Pfam" id="PF00861">
    <property type="entry name" value="Ribosomal_L18p"/>
    <property type="match status" value="1"/>
</dbReference>
<evidence type="ECO:0000313" key="9">
    <source>
        <dbReference type="Proteomes" id="UP000286715"/>
    </source>
</evidence>
<dbReference type="Proteomes" id="UP000286715">
    <property type="component" value="Unassembled WGS sequence"/>
</dbReference>
<dbReference type="InterPro" id="IPR005484">
    <property type="entry name" value="Ribosomal_uL18_bac/plant/anim"/>
</dbReference>
<protein>
    <recommendedName>
        <fullName evidence="6 7">Large ribosomal subunit protein uL18</fullName>
    </recommendedName>
</protein>
<evidence type="ECO:0000256" key="6">
    <source>
        <dbReference type="ARBA" id="ARBA00035197"/>
    </source>
</evidence>
<gene>
    <name evidence="7 8" type="primary">rplR</name>
    <name evidence="8" type="ORF">JCM31826_19280</name>
</gene>
<evidence type="ECO:0000256" key="7">
    <source>
        <dbReference type="HAMAP-Rule" id="MF_01337"/>
    </source>
</evidence>
<evidence type="ECO:0000256" key="5">
    <source>
        <dbReference type="ARBA" id="ARBA00023274"/>
    </source>
</evidence>
<dbReference type="InterPro" id="IPR057268">
    <property type="entry name" value="Ribosomal_L18"/>
</dbReference>
<reference evidence="8 9" key="1">
    <citation type="submission" date="2018-11" db="EMBL/GenBank/DDBJ databases">
        <title>Schleiferia aggregans sp. nov., a moderately thermophilic heterotrophic bacterium isolated from microbial mats at a terrestrial hot spring.</title>
        <authorList>
            <person name="Iino T."/>
            <person name="Ohkuma M."/>
            <person name="Haruta S."/>
        </authorList>
    </citation>
    <scope>NUCLEOTIDE SEQUENCE [LARGE SCALE GENOMIC DNA]</scope>
    <source>
        <strain evidence="8 9">LA</strain>
    </source>
</reference>
<keyword evidence="3 7" id="KW-0694">RNA-binding</keyword>
<dbReference type="CDD" id="cd00432">
    <property type="entry name" value="Ribosomal_L18_L5e"/>
    <property type="match status" value="1"/>
</dbReference>
<evidence type="ECO:0000256" key="1">
    <source>
        <dbReference type="ARBA" id="ARBA00007116"/>
    </source>
</evidence>
<dbReference type="PANTHER" id="PTHR12899">
    <property type="entry name" value="39S RIBOSOMAL PROTEIN L18, MITOCHONDRIAL"/>
    <property type="match status" value="1"/>
</dbReference>
<evidence type="ECO:0000313" key="8">
    <source>
        <dbReference type="EMBL" id="GCD78446.1"/>
    </source>
</evidence>
<dbReference type="PANTHER" id="PTHR12899:SF3">
    <property type="entry name" value="LARGE RIBOSOMAL SUBUNIT PROTEIN UL18M"/>
    <property type="match status" value="1"/>
</dbReference>
<comment type="subunit">
    <text evidence="7">Part of the 50S ribosomal subunit; part of the 5S rRNA/L5/L18/L25 subcomplex. Contacts the 5S and 23S rRNAs.</text>
</comment>